<name>A0AAW2J4A4_9LAMI</name>
<dbReference type="GO" id="GO:0010073">
    <property type="term" value="P:meristem maintenance"/>
    <property type="evidence" value="ECO:0007669"/>
    <property type="project" value="InterPro"/>
</dbReference>
<dbReference type="InterPro" id="IPR019557">
    <property type="entry name" value="AminoTfrase-like_pln_mobile"/>
</dbReference>
<dbReference type="Pfam" id="PF10536">
    <property type="entry name" value="PMD"/>
    <property type="match status" value="2"/>
</dbReference>
<evidence type="ECO:0000313" key="2">
    <source>
        <dbReference type="EMBL" id="KAL0289099.1"/>
    </source>
</evidence>
<dbReference type="EMBL" id="JACGWK010001414">
    <property type="protein sequence ID" value="KAL0289099.1"/>
    <property type="molecule type" value="Genomic_DNA"/>
</dbReference>
<reference evidence="2" key="1">
    <citation type="submission" date="2020-06" db="EMBL/GenBank/DDBJ databases">
        <authorList>
            <person name="Li T."/>
            <person name="Hu X."/>
            <person name="Zhang T."/>
            <person name="Song X."/>
            <person name="Zhang H."/>
            <person name="Dai N."/>
            <person name="Sheng W."/>
            <person name="Hou X."/>
            <person name="Wei L."/>
        </authorList>
    </citation>
    <scope>NUCLEOTIDE SEQUENCE</scope>
    <source>
        <strain evidence="2">G01</strain>
        <tissue evidence="2">Leaf</tissue>
    </source>
</reference>
<protein>
    <submittedName>
        <fullName evidence="2">Serine/threonine-protein phosphatase 7 long form</fullName>
    </submittedName>
</protein>
<dbReference type="InterPro" id="IPR044824">
    <property type="entry name" value="MAIN-like"/>
</dbReference>
<comment type="caution">
    <text evidence="2">The sequence shown here is derived from an EMBL/GenBank/DDBJ whole genome shotgun (WGS) entry which is preliminary data.</text>
</comment>
<feature type="domain" description="Aminotransferase-like plant mobile" evidence="1">
    <location>
        <begin position="1"/>
        <end position="136"/>
    </location>
</feature>
<dbReference type="AlphaFoldDB" id="A0AAW2J4A4"/>
<reference evidence="2" key="2">
    <citation type="journal article" date="2024" name="Plant">
        <title>Genomic evolution and insights into agronomic trait innovations of Sesamum species.</title>
        <authorList>
            <person name="Miao H."/>
            <person name="Wang L."/>
            <person name="Qu L."/>
            <person name="Liu H."/>
            <person name="Sun Y."/>
            <person name="Le M."/>
            <person name="Wang Q."/>
            <person name="Wei S."/>
            <person name="Zheng Y."/>
            <person name="Lin W."/>
            <person name="Duan Y."/>
            <person name="Cao H."/>
            <person name="Xiong S."/>
            <person name="Wang X."/>
            <person name="Wei L."/>
            <person name="Li C."/>
            <person name="Ma Q."/>
            <person name="Ju M."/>
            <person name="Zhao R."/>
            <person name="Li G."/>
            <person name="Mu C."/>
            <person name="Tian Q."/>
            <person name="Mei H."/>
            <person name="Zhang T."/>
            <person name="Gao T."/>
            <person name="Zhang H."/>
        </authorList>
    </citation>
    <scope>NUCLEOTIDE SEQUENCE</scope>
    <source>
        <strain evidence="2">G01</strain>
    </source>
</reference>
<gene>
    <name evidence="2" type="ORF">Sangu_2628100</name>
</gene>
<dbReference type="PANTHER" id="PTHR46033:SF8">
    <property type="entry name" value="PROTEIN MAINTENANCE OF MERISTEMS-LIKE"/>
    <property type="match status" value="1"/>
</dbReference>
<dbReference type="PANTHER" id="PTHR46033">
    <property type="entry name" value="PROTEIN MAIN-LIKE 2"/>
    <property type="match status" value="1"/>
</dbReference>
<sequence>MGLSIDGEPVSGTDLERTTVQWQEYRMQYISFAPEEGALKGSRLQVKSIISHISPVQITPDTPNYTVVQYAHAVVLLLLGGTMYPDSSENLVSLLYLAKLDDIVEVRNYSWGSVVLSFLYRELCNATTKGKAVIGGASRIRFRPSHASFHFVPDLVIRDILDEMQYDQFIWQPYDMESDVIMAYAGDFNPQLWRSICPLIFYAIVEMHHPERVLRQFGMMQSIPD</sequence>
<organism evidence="2">
    <name type="scientific">Sesamum angustifolium</name>
    <dbReference type="NCBI Taxonomy" id="2727405"/>
    <lineage>
        <taxon>Eukaryota</taxon>
        <taxon>Viridiplantae</taxon>
        <taxon>Streptophyta</taxon>
        <taxon>Embryophyta</taxon>
        <taxon>Tracheophyta</taxon>
        <taxon>Spermatophyta</taxon>
        <taxon>Magnoliopsida</taxon>
        <taxon>eudicotyledons</taxon>
        <taxon>Gunneridae</taxon>
        <taxon>Pentapetalae</taxon>
        <taxon>asterids</taxon>
        <taxon>lamiids</taxon>
        <taxon>Lamiales</taxon>
        <taxon>Pedaliaceae</taxon>
        <taxon>Sesamum</taxon>
    </lineage>
</organism>
<evidence type="ECO:0000259" key="1">
    <source>
        <dbReference type="Pfam" id="PF10536"/>
    </source>
</evidence>
<feature type="domain" description="Aminotransferase-like plant mobile" evidence="1">
    <location>
        <begin position="156"/>
        <end position="225"/>
    </location>
</feature>
<proteinExistence type="predicted"/>
<accession>A0AAW2J4A4</accession>